<dbReference type="EC" id="4.2.1.47" evidence="4"/>
<accession>A0A1F6EF27</accession>
<dbReference type="InterPro" id="IPR036291">
    <property type="entry name" value="NAD(P)-bd_dom_sf"/>
</dbReference>
<dbReference type="PANTHER" id="PTHR43715:SF1">
    <property type="entry name" value="GDP-MANNOSE 4,6 DEHYDRATASE"/>
    <property type="match status" value="1"/>
</dbReference>
<dbReference type="InterPro" id="IPR016040">
    <property type="entry name" value="NAD(P)-bd_dom"/>
</dbReference>
<reference evidence="8 9" key="1">
    <citation type="journal article" date="2016" name="Nat. Commun.">
        <title>Thousands of microbial genomes shed light on interconnected biogeochemical processes in an aquifer system.</title>
        <authorList>
            <person name="Anantharaman K."/>
            <person name="Brown C.T."/>
            <person name="Hug L.A."/>
            <person name="Sharon I."/>
            <person name="Castelle C.J."/>
            <person name="Probst A.J."/>
            <person name="Thomas B.C."/>
            <person name="Singh A."/>
            <person name="Wilkins M.J."/>
            <person name="Karaoz U."/>
            <person name="Brodie E.L."/>
            <person name="Williams K.H."/>
            <person name="Hubbard S.S."/>
            <person name="Banfield J.F."/>
        </authorList>
    </citation>
    <scope>NUCLEOTIDE SEQUENCE [LARGE SCALE GENOMIC DNA]</scope>
</reference>
<dbReference type="CDD" id="cd05260">
    <property type="entry name" value="GDP_MD_SDR_e"/>
    <property type="match status" value="1"/>
</dbReference>
<dbReference type="Proteomes" id="UP000178392">
    <property type="component" value="Unassembled WGS sequence"/>
</dbReference>
<evidence type="ECO:0000256" key="3">
    <source>
        <dbReference type="ARBA" id="ARBA00009263"/>
    </source>
</evidence>
<evidence type="ECO:0000256" key="2">
    <source>
        <dbReference type="ARBA" id="ARBA00001937"/>
    </source>
</evidence>
<sequence>MSKVAVITGVEGQDGSYLKELLDAKGYSVRGVDREDGDVTDREFVRALVKETKPDEFYNLASIATVARPWDKPLETIASTGLAPLYMLEAIKEFSPRTRFFQASSAEMYGAVTESPQGEHTPFRPQNLYGIGKLMAHNLLEAYRRDQKLFAVSGILFNHESPRRREEFVTRKITNTFAKIKKSEAEELVVGNVNAKRDWTHAKDTVRAMWMSLQAEKSDSYVIASGAVHTVREFIEAAAKVIGMTLTWEGEAEGEVARDEGGKVRARVSPEFYRPVETHVRQGDISKIQRELTWRPEISFENLVREMVESDVS</sequence>
<dbReference type="GO" id="GO:0008446">
    <property type="term" value="F:GDP-mannose 4,6-dehydratase activity"/>
    <property type="evidence" value="ECO:0007669"/>
    <property type="project" value="UniProtKB-EC"/>
</dbReference>
<evidence type="ECO:0000259" key="7">
    <source>
        <dbReference type="Pfam" id="PF16363"/>
    </source>
</evidence>
<dbReference type="SUPFAM" id="SSF51735">
    <property type="entry name" value="NAD(P)-binding Rossmann-fold domains"/>
    <property type="match status" value="1"/>
</dbReference>
<evidence type="ECO:0000256" key="5">
    <source>
        <dbReference type="ARBA" id="ARBA00023239"/>
    </source>
</evidence>
<dbReference type="PANTHER" id="PTHR43715">
    <property type="entry name" value="GDP-MANNOSE 4,6-DEHYDRATASE"/>
    <property type="match status" value="1"/>
</dbReference>
<evidence type="ECO:0000256" key="1">
    <source>
        <dbReference type="ARBA" id="ARBA00000188"/>
    </source>
</evidence>
<keyword evidence="5" id="KW-0456">Lyase</keyword>
<comment type="function">
    <text evidence="6">Catalyzes the conversion of GDP-D-mannose to GDP-4-dehydro-6-deoxy-D-mannose.</text>
</comment>
<dbReference type="GO" id="GO:0042351">
    <property type="term" value="P:'de novo' GDP-L-fucose biosynthetic process"/>
    <property type="evidence" value="ECO:0007669"/>
    <property type="project" value="TreeGrafter"/>
</dbReference>
<name>A0A1F6EF27_9BACT</name>
<feature type="domain" description="NAD(P)-binding" evidence="7">
    <location>
        <begin position="36"/>
        <end position="307"/>
    </location>
</feature>
<comment type="catalytic activity">
    <reaction evidence="1">
        <text>GDP-alpha-D-mannose = GDP-4-dehydro-alpha-D-rhamnose + H2O</text>
        <dbReference type="Rhea" id="RHEA:23820"/>
        <dbReference type="ChEBI" id="CHEBI:15377"/>
        <dbReference type="ChEBI" id="CHEBI:57527"/>
        <dbReference type="ChEBI" id="CHEBI:57964"/>
        <dbReference type="EC" id="4.2.1.47"/>
    </reaction>
</comment>
<gene>
    <name evidence="8" type="ORF">A3E65_02595</name>
</gene>
<proteinExistence type="inferred from homology"/>
<evidence type="ECO:0000313" key="9">
    <source>
        <dbReference type="Proteomes" id="UP000178392"/>
    </source>
</evidence>
<dbReference type="Gene3D" id="3.40.50.720">
    <property type="entry name" value="NAD(P)-binding Rossmann-like Domain"/>
    <property type="match status" value="1"/>
</dbReference>
<protein>
    <recommendedName>
        <fullName evidence="4">GDP-mannose 4,6-dehydratase</fullName>
        <ecNumber evidence="4">4.2.1.47</ecNumber>
    </recommendedName>
</protein>
<organism evidence="8 9">
    <name type="scientific">Candidatus Kaiserbacteria bacterium RIFCSPHIGHO2_12_FULL_56_13</name>
    <dbReference type="NCBI Taxonomy" id="1798505"/>
    <lineage>
        <taxon>Bacteria</taxon>
        <taxon>Candidatus Kaiseribacteriota</taxon>
    </lineage>
</organism>
<dbReference type="Pfam" id="PF16363">
    <property type="entry name" value="GDP_Man_Dehyd"/>
    <property type="match status" value="1"/>
</dbReference>
<comment type="similarity">
    <text evidence="3">Belongs to the NAD(P)-dependent epimerase/dehydratase family. GDP-mannose 4,6-dehydratase subfamily.</text>
</comment>
<comment type="cofactor">
    <cofactor evidence="2">
        <name>NADP(+)</name>
        <dbReference type="ChEBI" id="CHEBI:58349"/>
    </cofactor>
</comment>
<dbReference type="AlphaFoldDB" id="A0A1F6EF27"/>
<evidence type="ECO:0000256" key="6">
    <source>
        <dbReference type="ARBA" id="ARBA00059383"/>
    </source>
</evidence>
<dbReference type="Gene3D" id="3.90.25.10">
    <property type="entry name" value="UDP-galactose 4-epimerase, domain 1"/>
    <property type="match status" value="1"/>
</dbReference>
<dbReference type="FunFam" id="3.40.50.720:FF:000924">
    <property type="entry name" value="GDP-mannose 4,6 dehydratase"/>
    <property type="match status" value="1"/>
</dbReference>
<evidence type="ECO:0000313" key="8">
    <source>
        <dbReference type="EMBL" id="OGG72276.1"/>
    </source>
</evidence>
<evidence type="ECO:0000256" key="4">
    <source>
        <dbReference type="ARBA" id="ARBA00011989"/>
    </source>
</evidence>
<comment type="caution">
    <text evidence="8">The sequence shown here is derived from an EMBL/GenBank/DDBJ whole genome shotgun (WGS) entry which is preliminary data.</text>
</comment>
<dbReference type="InterPro" id="IPR006368">
    <property type="entry name" value="GDP_Man_deHydtase"/>
</dbReference>
<dbReference type="EMBL" id="MFLS01000008">
    <property type="protein sequence ID" value="OGG72276.1"/>
    <property type="molecule type" value="Genomic_DNA"/>
</dbReference>